<feature type="transmembrane region" description="Helical" evidence="1">
    <location>
        <begin position="484"/>
        <end position="504"/>
    </location>
</feature>
<evidence type="ECO:0000313" key="2">
    <source>
        <dbReference type="EMBL" id="AMY07892.1"/>
    </source>
</evidence>
<keyword evidence="1" id="KW-0472">Membrane</keyword>
<dbReference type="AlphaFoldDB" id="A0A143PH32"/>
<dbReference type="STRING" id="1855912.LuPra_01075"/>
<organism evidence="2 3">
    <name type="scientific">Luteitalea pratensis</name>
    <dbReference type="NCBI Taxonomy" id="1855912"/>
    <lineage>
        <taxon>Bacteria</taxon>
        <taxon>Pseudomonadati</taxon>
        <taxon>Acidobacteriota</taxon>
        <taxon>Vicinamibacteria</taxon>
        <taxon>Vicinamibacterales</taxon>
        <taxon>Vicinamibacteraceae</taxon>
        <taxon>Luteitalea</taxon>
    </lineage>
</organism>
<feature type="transmembrane region" description="Helical" evidence="1">
    <location>
        <begin position="233"/>
        <end position="256"/>
    </location>
</feature>
<dbReference type="InterPro" id="IPR009978">
    <property type="entry name" value="Na_H_antiport_3"/>
</dbReference>
<dbReference type="KEGG" id="abac:LuPra_01075"/>
<gene>
    <name evidence="2" type="ORF">LuPra_01075</name>
</gene>
<evidence type="ECO:0000256" key="1">
    <source>
        <dbReference type="SAM" id="Phobius"/>
    </source>
</evidence>
<evidence type="ECO:0000313" key="3">
    <source>
        <dbReference type="Proteomes" id="UP000076079"/>
    </source>
</evidence>
<dbReference type="Pfam" id="PF07399">
    <property type="entry name" value="Na_H_antiport_3"/>
    <property type="match status" value="1"/>
</dbReference>
<feature type="transmembrane region" description="Helical" evidence="1">
    <location>
        <begin position="190"/>
        <end position="221"/>
    </location>
</feature>
<keyword evidence="3" id="KW-1185">Reference proteome</keyword>
<evidence type="ECO:0008006" key="4">
    <source>
        <dbReference type="Google" id="ProtNLM"/>
    </source>
</evidence>
<feature type="transmembrane region" description="Helical" evidence="1">
    <location>
        <begin position="111"/>
        <end position="135"/>
    </location>
</feature>
<reference evidence="2 3" key="1">
    <citation type="journal article" date="2016" name="Genome Announc.">
        <title>First Complete Genome Sequence of a Subdivision 6 Acidobacterium Strain.</title>
        <authorList>
            <person name="Huang S."/>
            <person name="Vieira S."/>
            <person name="Bunk B."/>
            <person name="Riedel T."/>
            <person name="Sproer C."/>
            <person name="Overmann J."/>
        </authorList>
    </citation>
    <scope>NUCLEOTIDE SEQUENCE [LARGE SCALE GENOMIC DNA]</scope>
    <source>
        <strain evidence="3">DSM 100886 HEG_-6_39</strain>
    </source>
</reference>
<feature type="transmembrane region" description="Helical" evidence="1">
    <location>
        <begin position="156"/>
        <end position="178"/>
    </location>
</feature>
<feature type="transmembrane region" description="Helical" evidence="1">
    <location>
        <begin position="353"/>
        <end position="370"/>
    </location>
</feature>
<reference evidence="3" key="2">
    <citation type="submission" date="2016-04" db="EMBL/GenBank/DDBJ databases">
        <title>First Complete Genome Sequence of a Subdivision 6 Acidobacterium.</title>
        <authorList>
            <person name="Huang S."/>
            <person name="Vieira S."/>
            <person name="Bunk B."/>
            <person name="Riedel T."/>
            <person name="Sproeer C."/>
            <person name="Overmann J."/>
        </authorList>
    </citation>
    <scope>NUCLEOTIDE SEQUENCE [LARGE SCALE GENOMIC DNA]</scope>
    <source>
        <strain evidence="3">DSM 100886 HEG_-6_39</strain>
    </source>
</reference>
<proteinExistence type="predicted"/>
<dbReference type="EMBL" id="CP015136">
    <property type="protein sequence ID" value="AMY07892.1"/>
    <property type="molecule type" value="Genomic_DNA"/>
</dbReference>
<dbReference type="PATRIC" id="fig|1813736.3.peg.1122"/>
<feature type="transmembrane region" description="Helical" evidence="1">
    <location>
        <begin position="276"/>
        <end position="296"/>
    </location>
</feature>
<feature type="transmembrane region" description="Helical" evidence="1">
    <location>
        <begin position="446"/>
        <end position="464"/>
    </location>
</feature>
<feature type="transmembrane region" description="Helical" evidence="1">
    <location>
        <begin position="382"/>
        <end position="402"/>
    </location>
</feature>
<keyword evidence="1" id="KW-0812">Transmembrane</keyword>
<feature type="transmembrane region" description="Helical" evidence="1">
    <location>
        <begin position="60"/>
        <end position="77"/>
    </location>
</feature>
<accession>A0A143PH32</accession>
<sequence>MDAPLARRLSLVARARLRYVRAMAGPPSHAHFPTPLSDYPPASPDGLLHTLSDRIAQDPANIVATGIFGLAILHTFLAPRVLALAHDIQHRADHDADAAGRPRQPAFLSEILHFVGEVEVVFGLWAVVLLAAATWARGWTLTKHYVNDTVNYTEPLFVVVIMALASTRPIIVLAEWAMGKVATLGRSTPAAWWFATLTIGPLLGSFITEPAAMTICALLLSRQFFDLNPSQRLKYATLGLLFVNVSIGGTLTHFAAPPILMVARPWGWDMWYVMSHFGWRTLLAVFGSALLYYTMFRAELQALATRPAVIDPEVPDADAVASGHGLLVPVPAWIIVVHCLFMAWTVVNSHYPALFIGGFLFFLGFVKATSACQAEVPLKSPLLVGFFLAGLVIHGGLQGWWIAPVLASLSETPLFFGAALLTAFNDNALITYLATLVPNLGEAAKMAVVEGAVTGGGLTVIANAPNPAGQAILGRFFGGAISPLSLAAAALLPTAVAVVCYRLIP</sequence>
<feature type="transmembrane region" description="Helical" evidence="1">
    <location>
        <begin position="414"/>
        <end position="434"/>
    </location>
</feature>
<keyword evidence="1" id="KW-1133">Transmembrane helix</keyword>
<protein>
    <recommendedName>
        <fullName evidence="4">Na+/H+ antiporter</fullName>
    </recommendedName>
</protein>
<dbReference type="Proteomes" id="UP000076079">
    <property type="component" value="Chromosome"/>
</dbReference>
<name>A0A143PH32_LUTPR</name>
<feature type="transmembrane region" description="Helical" evidence="1">
    <location>
        <begin position="326"/>
        <end position="347"/>
    </location>
</feature>